<keyword evidence="2" id="KW-1185">Reference proteome</keyword>
<evidence type="ECO:0000313" key="2">
    <source>
        <dbReference type="Proteomes" id="UP000198620"/>
    </source>
</evidence>
<proteinExistence type="predicted"/>
<evidence type="ECO:0000313" key="1">
    <source>
        <dbReference type="EMBL" id="SEK48591.1"/>
    </source>
</evidence>
<dbReference type="OrthoDB" id="886161at2"/>
<dbReference type="EMBL" id="FOBH01000001">
    <property type="protein sequence ID" value="SEK48591.1"/>
    <property type="molecule type" value="Genomic_DNA"/>
</dbReference>
<gene>
    <name evidence="1" type="ORF">SAMN05216387_101546</name>
</gene>
<sequence length="157" mass="17867">MFLDNKIHACEIGDQNVALFSSICQFIWVQGEPLPLIYDIEHDIYTSHGIDLPALKHLQRIGLISLDAAGYVKKKLGKHTRLFYFGKPTKIQFRQEMNNQLDLGHVLLTEKGKKLSAFCKVASNRNFYEYVIEKWSGQGMITSSILTKCRVEVGHPA</sequence>
<dbReference type="RefSeq" id="WP_090826776.1">
    <property type="nucleotide sequence ID" value="NZ_FOBH01000001.1"/>
</dbReference>
<dbReference type="Proteomes" id="UP000198620">
    <property type="component" value="Unassembled WGS sequence"/>
</dbReference>
<reference evidence="1 2" key="1">
    <citation type="submission" date="2016-10" db="EMBL/GenBank/DDBJ databases">
        <authorList>
            <person name="de Groot N.N."/>
        </authorList>
    </citation>
    <scope>NUCLEOTIDE SEQUENCE [LARGE SCALE GENOMIC DNA]</scope>
    <source>
        <strain evidence="1 2">Nv1</strain>
    </source>
</reference>
<dbReference type="AlphaFoldDB" id="A0A1H7HEA1"/>
<name>A0A1H7HEA1_9PROT</name>
<organism evidence="1 2">
    <name type="scientific">Nitrosovibrio tenuis</name>
    <dbReference type="NCBI Taxonomy" id="1233"/>
    <lineage>
        <taxon>Bacteria</taxon>
        <taxon>Pseudomonadati</taxon>
        <taxon>Pseudomonadota</taxon>
        <taxon>Betaproteobacteria</taxon>
        <taxon>Nitrosomonadales</taxon>
        <taxon>Nitrosomonadaceae</taxon>
        <taxon>Nitrosovibrio</taxon>
    </lineage>
</organism>
<accession>A0A1H7HEA1</accession>
<protein>
    <submittedName>
        <fullName evidence="1">Uncharacterized protein</fullName>
    </submittedName>
</protein>